<evidence type="ECO:0000313" key="1">
    <source>
        <dbReference type="EMBL" id="REH00275.1"/>
    </source>
</evidence>
<dbReference type="Proteomes" id="UP000257136">
    <property type="component" value="Unassembled WGS sequence"/>
</dbReference>
<keyword evidence="2" id="KW-1185">Reference proteome</keyword>
<comment type="caution">
    <text evidence="1">The sequence shown here is derived from an EMBL/GenBank/DDBJ whole genome shotgun (WGS) entry which is preliminary data.</text>
</comment>
<dbReference type="OrthoDB" id="1243484at2"/>
<evidence type="ECO:0000313" key="2">
    <source>
        <dbReference type="Proteomes" id="UP000257136"/>
    </source>
</evidence>
<evidence type="ECO:0008006" key="3">
    <source>
        <dbReference type="Google" id="ProtNLM"/>
    </source>
</evidence>
<reference evidence="1 2" key="1">
    <citation type="submission" date="2018-08" db="EMBL/GenBank/DDBJ databases">
        <title>Genomic Encyclopedia of Archaeal and Bacterial Type Strains, Phase II (KMG-II): from individual species to whole genera.</title>
        <authorList>
            <person name="Goeker M."/>
        </authorList>
    </citation>
    <scope>NUCLEOTIDE SEQUENCE [LARGE SCALE GENOMIC DNA]</scope>
    <source>
        <strain evidence="1 2">DSM 100880</strain>
    </source>
</reference>
<protein>
    <recommendedName>
        <fullName evidence="3">Capsid family protein</fullName>
    </recommendedName>
</protein>
<sequence>MADLVDGLWLEQFVEPQLLEEFRNYKDDFIGTFKAPSEDAIDKDGIKFNKLINEIKFHVNKDTAFEPVDIPNKKGLVEWDKLDTDLTVVSDKSMRALAFDKESELRRLHNEAFRMGVRDYALRKIAPKANTSGTPILRTTGVDDGTGRKRMTYSDMIKYYSVLEGLNLTDWAQAFMILCAEHRQDLIEDRGSTNNIRDIEIDKNTGELKRFFKLKFFENNSSVKFTAGDAPVSVGAVSQTTHRNGSLFYYAPNIVHHIEAVKVLYKPMIQDTRNPDPQSELRLHCYGLTDKKQEYGVGALVSGIVV</sequence>
<accession>A0A3E0EPV1</accession>
<dbReference type="EMBL" id="QUNI01000003">
    <property type="protein sequence ID" value="REH00275.1"/>
    <property type="molecule type" value="Genomic_DNA"/>
</dbReference>
<dbReference type="RefSeq" id="WP_115811471.1">
    <property type="nucleotide sequence ID" value="NZ_QUNI01000003.1"/>
</dbReference>
<gene>
    <name evidence="1" type="ORF">C8P67_103251</name>
</gene>
<proteinExistence type="predicted"/>
<organism evidence="1 2">
    <name type="scientific">Flavobacterium aquicola</name>
    <dbReference type="NCBI Taxonomy" id="1682742"/>
    <lineage>
        <taxon>Bacteria</taxon>
        <taxon>Pseudomonadati</taxon>
        <taxon>Bacteroidota</taxon>
        <taxon>Flavobacteriia</taxon>
        <taxon>Flavobacteriales</taxon>
        <taxon>Flavobacteriaceae</taxon>
        <taxon>Flavobacterium</taxon>
    </lineage>
</organism>
<dbReference type="AlphaFoldDB" id="A0A3E0EPV1"/>
<name>A0A3E0EPV1_9FLAO</name>